<dbReference type="InParanoid" id="A0A168MFK4"/>
<feature type="compositionally biased region" description="Acidic residues" evidence="1">
    <location>
        <begin position="220"/>
        <end position="236"/>
    </location>
</feature>
<dbReference type="SMART" id="SM00128">
    <property type="entry name" value="IPPc"/>
    <property type="match status" value="1"/>
</dbReference>
<dbReference type="InterPro" id="IPR000300">
    <property type="entry name" value="IPPc"/>
</dbReference>
<feature type="region of interest" description="Disordered" evidence="1">
    <location>
        <begin position="185"/>
        <end position="283"/>
    </location>
</feature>
<feature type="region of interest" description="Disordered" evidence="1">
    <location>
        <begin position="379"/>
        <end position="416"/>
    </location>
</feature>
<feature type="compositionally biased region" description="Low complexity" evidence="1">
    <location>
        <begin position="250"/>
        <end position="261"/>
    </location>
</feature>
<feature type="compositionally biased region" description="Pro residues" evidence="1">
    <location>
        <begin position="268"/>
        <end position="277"/>
    </location>
</feature>
<evidence type="ECO:0000259" key="2">
    <source>
        <dbReference type="SMART" id="SM00128"/>
    </source>
</evidence>
<proteinExistence type="predicted"/>
<sequence>MNHDDQEEQPVSFQELKKRWAQQESVTQQQPVMCPSRSSSTNNVDPLDGNEAAAPASSPIITPTSSLRSVSSSKQAGALAPKPATLSKTEPSPPLPPVPLVSSPPPLVLSPPNNAPTSRINTSSNDESLATMIAKIPPSIPPKPSSTSSSSQQHNHHDDGGNSLSVASTPLAKRVSLLAQQFGNKTVSPSTVEAPAPAPMPATEDPFLDDEISDISSRDSDDDYCDNDNSDNDDAFDGIRYNDTLQSKYSTPASTAASLTANDKPKQRPPPPPPPPSKKYHSAARPIEQADPILGGTTLAMPIPITAQHQQPLPTLLATSPSGLDSCCASSAGAAPPPPILPPRPAVVNVNSFDPLPQLPPRPSSSTLARSHTINHSYERGGRLTHPIGSSGDQPTATQQQPLPTATSASNLKRAQTMGPVKRTGLTTTPSNLLTKSVYPDFSNATRNPPFIDDHSGERRLVGAQHRGSNQPMAVAGSSLATGTHQAKIWSVTTCRQTFGVDLVVGPNDNDRIQSYVFAPPSLPKDEGRYLWAGMQNGSIVAIDGATNQIIGKTSSCHKHPVMFMLRRRNVDLWTLDESGLLAIWPVSKKKQGDDYHPFEIQPVKHLVTPKAVSALIVGLDLWLSSGRTIHVFRGLGGGGTHNDDKPVRIPNDLGNITQLVTIPFHPGQVFASHDDGRVSVWDSATLEKVQVNAVSLYGICAMATVGDYYLWTGYNTGMIYVYDTRPEKWLVVKTWRAHQGAVVSLLMNDSSFVLNEKTLPVISGDSHGNVAIWDGLLVENWQNQQLQKQAPNYCRYKSAKVMICSWNIDANKPEKLVGKDDELVHEWLGAADDPDIIVVGIQEIVDLESKKQTAKSLFATRKKTDTLQEAEETLTHRYRLWHDHLIRVIGDNYGQDTYSVVMTDQLVGLFSCVFVKNSEMHRVWKADSTVVKTGLKVMNKSIHGNKGGIAIRFLFDHSSLCFVNCHLAAGQSHTQDRNANAESILHSANFPEHGQYLDVFCNGGDGSLILDHEHCFLSGDLNYRIAMDRKEVLELLKRKDKAAAWETLQVHDQLKRQNIINPLFKLLWFKEPPLAFDPTYKYDRGTDHYDSSEKKRVPAWCDRILCRSNMAHNIYYRRHEVKASDHRPISAAYDIKVKEIDGPQRDRLLEKIEKDWYHSLEAIIMTKKASYVADYEQCTRDQAFKLLDDAHWNVEQVVQNLF</sequence>
<dbReference type="InterPro" id="IPR036691">
    <property type="entry name" value="Endo/exonu/phosph_ase_sf"/>
</dbReference>
<accession>A0A168MFK4</accession>
<dbReference type="OrthoDB" id="2248459at2759"/>
<dbReference type="FunCoup" id="A0A168MFK4">
    <property type="interactions" value="46"/>
</dbReference>
<reference evidence="3" key="1">
    <citation type="submission" date="2016-04" db="EMBL/GenBank/DDBJ databases">
        <authorList>
            <person name="Evans L.H."/>
            <person name="Alamgir A."/>
            <person name="Owens N."/>
            <person name="Weber N.D."/>
            <person name="Virtaneva K."/>
            <person name="Barbian K."/>
            <person name="Babar A."/>
            <person name="Rosenke K."/>
        </authorList>
    </citation>
    <scope>NUCLEOTIDE SEQUENCE [LARGE SCALE GENOMIC DNA]</scope>
    <source>
        <strain evidence="3">CBS 101.48</strain>
    </source>
</reference>
<dbReference type="SMART" id="SM00320">
    <property type="entry name" value="WD40"/>
    <property type="match status" value="3"/>
</dbReference>
<gene>
    <name evidence="3" type="primary">ABSGL_03972.1 scaffold 4782</name>
</gene>
<evidence type="ECO:0000313" key="4">
    <source>
        <dbReference type="Proteomes" id="UP000078561"/>
    </source>
</evidence>
<dbReference type="Gene3D" id="3.60.10.10">
    <property type="entry name" value="Endonuclease/exonuclease/phosphatase"/>
    <property type="match status" value="1"/>
</dbReference>
<dbReference type="AlphaFoldDB" id="A0A168MFK4"/>
<dbReference type="InterPro" id="IPR046985">
    <property type="entry name" value="IP5"/>
</dbReference>
<dbReference type="EMBL" id="LT552109">
    <property type="protein sequence ID" value="SAL98435.1"/>
    <property type="molecule type" value="Genomic_DNA"/>
</dbReference>
<dbReference type="PANTHER" id="PTHR11200">
    <property type="entry name" value="INOSITOL 5-PHOSPHATASE"/>
    <property type="match status" value="1"/>
</dbReference>
<feature type="compositionally biased region" description="Polar residues" evidence="1">
    <location>
        <begin position="22"/>
        <end position="44"/>
    </location>
</feature>
<protein>
    <recommendedName>
        <fullName evidence="2">Inositol polyphosphate-related phosphatase domain-containing protein</fullName>
    </recommendedName>
</protein>
<feature type="domain" description="Inositol polyphosphate-related phosphatase" evidence="2">
    <location>
        <begin position="798"/>
        <end position="1142"/>
    </location>
</feature>
<dbReference type="Proteomes" id="UP000078561">
    <property type="component" value="Unassembled WGS sequence"/>
</dbReference>
<organism evidence="3">
    <name type="scientific">Absidia glauca</name>
    <name type="common">Pin mould</name>
    <dbReference type="NCBI Taxonomy" id="4829"/>
    <lineage>
        <taxon>Eukaryota</taxon>
        <taxon>Fungi</taxon>
        <taxon>Fungi incertae sedis</taxon>
        <taxon>Mucoromycota</taxon>
        <taxon>Mucoromycotina</taxon>
        <taxon>Mucoromycetes</taxon>
        <taxon>Mucorales</taxon>
        <taxon>Cunninghamellaceae</taxon>
        <taxon>Absidia</taxon>
    </lineage>
</organism>
<dbReference type="GO" id="GO:0004439">
    <property type="term" value="F:phosphatidylinositol-4,5-bisphosphate 5-phosphatase activity"/>
    <property type="evidence" value="ECO:0007669"/>
    <property type="project" value="TreeGrafter"/>
</dbReference>
<dbReference type="InterPro" id="IPR015943">
    <property type="entry name" value="WD40/YVTN_repeat-like_dom_sf"/>
</dbReference>
<dbReference type="Gene3D" id="2.130.10.10">
    <property type="entry name" value="YVTN repeat-like/Quinoprotein amine dehydrogenase"/>
    <property type="match status" value="2"/>
</dbReference>
<dbReference type="InterPro" id="IPR001680">
    <property type="entry name" value="WD40_rpt"/>
</dbReference>
<feature type="compositionally biased region" description="Low complexity" evidence="1">
    <location>
        <begin position="394"/>
        <end position="409"/>
    </location>
</feature>
<feature type="compositionally biased region" description="Polar residues" evidence="1">
    <location>
        <begin position="115"/>
        <end position="128"/>
    </location>
</feature>
<dbReference type="PANTHER" id="PTHR11200:SF240">
    <property type="entry name" value="INOSITOL POLYPHOSPHATE 5-PHOSPHATASE C9G1.10C-RELATED"/>
    <property type="match status" value="1"/>
</dbReference>
<dbReference type="GO" id="GO:0046856">
    <property type="term" value="P:phosphatidylinositol dephosphorylation"/>
    <property type="evidence" value="ECO:0007669"/>
    <property type="project" value="InterPro"/>
</dbReference>
<name>A0A168MFK4_ABSGL</name>
<dbReference type="Pfam" id="PF22669">
    <property type="entry name" value="Exo_endo_phos2"/>
    <property type="match status" value="1"/>
</dbReference>
<keyword evidence="4" id="KW-1185">Reference proteome</keyword>
<dbReference type="STRING" id="4829.A0A168MFK4"/>
<evidence type="ECO:0000256" key="1">
    <source>
        <dbReference type="SAM" id="MobiDB-lite"/>
    </source>
</evidence>
<dbReference type="InterPro" id="IPR036322">
    <property type="entry name" value="WD40_repeat_dom_sf"/>
</dbReference>
<feature type="compositionally biased region" description="Low complexity" evidence="1">
    <location>
        <begin position="52"/>
        <end position="73"/>
    </location>
</feature>
<evidence type="ECO:0000313" key="3">
    <source>
        <dbReference type="EMBL" id="SAL98435.1"/>
    </source>
</evidence>
<dbReference type="SUPFAM" id="SSF56219">
    <property type="entry name" value="DNase I-like"/>
    <property type="match status" value="1"/>
</dbReference>
<feature type="compositionally biased region" description="Pro residues" evidence="1">
    <location>
        <begin position="91"/>
        <end position="109"/>
    </location>
</feature>
<dbReference type="OMA" id="GICAMAT"/>
<feature type="region of interest" description="Disordered" evidence="1">
    <location>
        <begin position="1"/>
        <end position="168"/>
    </location>
</feature>
<dbReference type="SUPFAM" id="SSF50978">
    <property type="entry name" value="WD40 repeat-like"/>
    <property type="match status" value="1"/>
</dbReference>